<keyword evidence="2" id="KW-1185">Reference proteome</keyword>
<dbReference type="RefSeq" id="WP_342610607.1">
    <property type="nucleotide sequence ID" value="NZ_CP128356.1"/>
</dbReference>
<reference evidence="1 2" key="1">
    <citation type="journal article" date="2024" name="Pathogens">
        <title>Staphylococcus hsinchuensis sp. nov., Isolated from Soymilk.</title>
        <authorList>
            <person name="Wang Y.T."/>
            <person name="Lin Y.C."/>
            <person name="Hsieh Y.H."/>
            <person name="Lin Y.T."/>
            <person name="Hamada M."/>
            <person name="Chen C.C."/>
            <person name="Liou J.S."/>
            <person name="Lee A.Y."/>
            <person name="Zhang W.L."/>
            <person name="Chen Y.T."/>
            <person name="Huang C.H."/>
        </authorList>
    </citation>
    <scope>NUCLEOTIDE SEQUENCE [LARGE SCALE GENOMIC DNA]</scope>
    <source>
        <strain evidence="1 2">H164</strain>
    </source>
</reference>
<protein>
    <submittedName>
        <fullName evidence="1">Class I SAM-dependent methyltransferase</fullName>
        <ecNumber evidence="1">2.1.1.-</ecNumber>
    </submittedName>
</protein>
<dbReference type="Pfam" id="PF13489">
    <property type="entry name" value="Methyltransf_23"/>
    <property type="match status" value="1"/>
</dbReference>
<accession>A0ABZ3EGU5</accession>
<keyword evidence="1" id="KW-0808">Transferase</keyword>
<proteinExistence type="predicted"/>
<dbReference type="PANTHER" id="PTHR43861">
    <property type="entry name" value="TRANS-ACONITATE 2-METHYLTRANSFERASE-RELATED"/>
    <property type="match status" value="1"/>
</dbReference>
<dbReference type="Proteomes" id="UP001436297">
    <property type="component" value="Plasmid unnamed"/>
</dbReference>
<organism evidence="1 2">
    <name type="scientific">Staphylococcus hsinchuensis</name>
    <dbReference type="NCBI Taxonomy" id="3051183"/>
    <lineage>
        <taxon>Bacteria</taxon>
        <taxon>Bacillati</taxon>
        <taxon>Bacillota</taxon>
        <taxon>Bacilli</taxon>
        <taxon>Bacillales</taxon>
        <taxon>Staphylococcaceae</taxon>
        <taxon>Staphylococcus</taxon>
    </lineage>
</organism>
<dbReference type="GO" id="GO:0032259">
    <property type="term" value="P:methylation"/>
    <property type="evidence" value="ECO:0007669"/>
    <property type="project" value="UniProtKB-KW"/>
</dbReference>
<name>A0ABZ3EGU5_9STAP</name>
<dbReference type="EMBL" id="CP128356">
    <property type="protein sequence ID" value="XAF71657.1"/>
    <property type="molecule type" value="Genomic_DNA"/>
</dbReference>
<keyword evidence="1" id="KW-0614">Plasmid</keyword>
<dbReference type="SUPFAM" id="SSF53335">
    <property type="entry name" value="S-adenosyl-L-methionine-dependent methyltransferases"/>
    <property type="match status" value="1"/>
</dbReference>
<geneLocation type="plasmid" evidence="1 2">
    <name>unnamed</name>
</geneLocation>
<dbReference type="GO" id="GO:0008168">
    <property type="term" value="F:methyltransferase activity"/>
    <property type="evidence" value="ECO:0007669"/>
    <property type="project" value="UniProtKB-KW"/>
</dbReference>
<dbReference type="Gene3D" id="3.40.50.150">
    <property type="entry name" value="Vaccinia Virus protein VP39"/>
    <property type="match status" value="1"/>
</dbReference>
<dbReference type="CDD" id="cd02440">
    <property type="entry name" value="AdoMet_MTases"/>
    <property type="match status" value="1"/>
</dbReference>
<keyword evidence="1" id="KW-0489">Methyltransferase</keyword>
<dbReference type="EC" id="2.1.1.-" evidence="1"/>
<gene>
    <name evidence="1" type="ORF">QQM35_11135</name>
</gene>
<dbReference type="InterPro" id="IPR029063">
    <property type="entry name" value="SAM-dependent_MTases_sf"/>
</dbReference>
<evidence type="ECO:0000313" key="1">
    <source>
        <dbReference type="EMBL" id="XAF71657.1"/>
    </source>
</evidence>
<evidence type="ECO:0000313" key="2">
    <source>
        <dbReference type="Proteomes" id="UP001436297"/>
    </source>
</evidence>
<sequence>MNNLLKHLYSPSPFENSKNNIWTDSSFSSFVFNSYFKTEIYGGSKGHDFVRKVSLFISNKFPSSHYKNLLDLGCGPGLYAVALSSQGYNVTGIDYSTSAIQYAIKNSKNRYVQYYQDDILSFQLNRTFNICTIIYQTYSTFSYENRRKLLKNIYKHLDDNGLLIFDVPSIHYYNQLSPINIWEYRSHDNPITSSEHLALYSLEKYSDNIILNKSIYIFKDNTIKKFYDWMKCFDKNTISKEISDLFQIEHYFSDIDGTPLSNDSNNLTIIGRKL</sequence>
<dbReference type="Gene3D" id="2.20.25.110">
    <property type="entry name" value="S-adenosyl-L-methionine-dependent methyltransferases"/>
    <property type="match status" value="1"/>
</dbReference>